<name>A0A6P7HI24_DIAVI</name>
<reference evidence="1" key="1">
    <citation type="submission" date="2025-08" db="UniProtKB">
        <authorList>
            <consortium name="RefSeq"/>
        </authorList>
    </citation>
    <scope>IDENTIFICATION</scope>
    <source>
        <tissue evidence="1">Whole insect</tissue>
    </source>
</reference>
<accession>A0A6P7HI24</accession>
<dbReference type="InterPro" id="IPR036691">
    <property type="entry name" value="Endo/exonu/phosph_ase_sf"/>
</dbReference>
<protein>
    <submittedName>
        <fullName evidence="1">Uncharacterized protein LOC114349070</fullName>
    </submittedName>
</protein>
<dbReference type="Gene3D" id="3.60.10.10">
    <property type="entry name" value="Endonuclease/exonuclease/phosphatase"/>
    <property type="match status" value="1"/>
</dbReference>
<dbReference type="SUPFAM" id="SSF56219">
    <property type="entry name" value="DNase I-like"/>
    <property type="match status" value="1"/>
</dbReference>
<proteinExistence type="predicted"/>
<gene>
    <name evidence="1" type="primary">LOC114349070</name>
</gene>
<organism evidence="1">
    <name type="scientific">Diabrotica virgifera virgifera</name>
    <name type="common">western corn rootworm</name>
    <dbReference type="NCBI Taxonomy" id="50390"/>
    <lineage>
        <taxon>Eukaryota</taxon>
        <taxon>Metazoa</taxon>
        <taxon>Ecdysozoa</taxon>
        <taxon>Arthropoda</taxon>
        <taxon>Hexapoda</taxon>
        <taxon>Insecta</taxon>
        <taxon>Pterygota</taxon>
        <taxon>Neoptera</taxon>
        <taxon>Endopterygota</taxon>
        <taxon>Coleoptera</taxon>
        <taxon>Polyphaga</taxon>
        <taxon>Cucujiformia</taxon>
        <taxon>Chrysomeloidea</taxon>
        <taxon>Chrysomelidae</taxon>
        <taxon>Galerucinae</taxon>
        <taxon>Diabroticina</taxon>
        <taxon>Diabroticites</taxon>
        <taxon>Diabrotica</taxon>
    </lineage>
</organism>
<dbReference type="AlphaFoldDB" id="A0A6P7HI24"/>
<evidence type="ECO:0000313" key="1">
    <source>
        <dbReference type="RefSeq" id="XP_028155285.1"/>
    </source>
</evidence>
<feature type="non-terminal residue" evidence="1">
    <location>
        <position position="180"/>
    </location>
</feature>
<dbReference type="InParanoid" id="A0A6P7HI24"/>
<dbReference type="RefSeq" id="XP_028155285.1">
    <property type="nucleotide sequence ID" value="XM_028299484.1"/>
</dbReference>
<sequence length="180" mass="20580">MELEAYKVAKRELEERKAAGEVNLSIKYLNGVPKIIEKWPNENLKNQTKKLVACRENITNSEIQCNGFSVYRCDRSMRTSAKKSGGGVLVFVSNKIQSHCISITEDRVEQLFIQCHHNKNKFVIGGVYIPPQSPQELYTRHCETVEYICQQSASENLYLFGDYNLPNALWSNDEFGVVVQ</sequence>